<evidence type="ECO:0000256" key="5">
    <source>
        <dbReference type="ARBA" id="ARBA00022692"/>
    </source>
</evidence>
<evidence type="ECO:0000256" key="9">
    <source>
        <dbReference type="ARBA" id="ARBA00023136"/>
    </source>
</evidence>
<comment type="subcellular location">
    <subcellularLocation>
        <location evidence="1">Cell outer membrane</location>
        <topology evidence="1">Multi-pass membrane protein</topology>
    </subcellularLocation>
</comment>
<dbReference type="InterPro" id="IPR050298">
    <property type="entry name" value="Gram-neg_bact_OMP"/>
</dbReference>
<evidence type="ECO:0000256" key="3">
    <source>
        <dbReference type="ARBA" id="ARBA00022448"/>
    </source>
</evidence>
<keyword evidence="14" id="KW-1185">Reference proteome</keyword>
<keyword evidence="9" id="KW-0472">Membrane</keyword>
<keyword evidence="5" id="KW-0812">Transmembrane</keyword>
<evidence type="ECO:0000313" key="14">
    <source>
        <dbReference type="Proteomes" id="UP000715095"/>
    </source>
</evidence>
<comment type="caution">
    <text evidence="13">The sequence shown here is derived from an EMBL/GenBank/DDBJ whole genome shotgun (WGS) entry which is preliminary data.</text>
</comment>
<feature type="domain" description="Porin" evidence="12">
    <location>
        <begin position="7"/>
        <end position="190"/>
    </location>
</feature>
<keyword evidence="6 11" id="KW-0732">Signal</keyword>
<dbReference type="SUPFAM" id="SSF56935">
    <property type="entry name" value="Porins"/>
    <property type="match status" value="1"/>
</dbReference>
<feature type="signal peptide" evidence="11">
    <location>
        <begin position="1"/>
        <end position="20"/>
    </location>
</feature>
<keyword evidence="8" id="KW-0626">Porin</keyword>
<dbReference type="RefSeq" id="WP_205104814.1">
    <property type="nucleotide sequence ID" value="NZ_JACJJC010000125.1"/>
</dbReference>
<evidence type="ECO:0000313" key="13">
    <source>
        <dbReference type="EMBL" id="MBM6705116.1"/>
    </source>
</evidence>
<keyword evidence="7" id="KW-0406">Ion transport</keyword>
<gene>
    <name evidence="13" type="ORF">H6A60_11640</name>
</gene>
<protein>
    <submittedName>
        <fullName evidence="13">Porin</fullName>
    </submittedName>
</protein>
<evidence type="ECO:0000256" key="2">
    <source>
        <dbReference type="ARBA" id="ARBA00011233"/>
    </source>
</evidence>
<dbReference type="EMBL" id="JACJJC010000125">
    <property type="protein sequence ID" value="MBM6705116.1"/>
    <property type="molecule type" value="Genomic_DNA"/>
</dbReference>
<dbReference type="PANTHER" id="PTHR34501">
    <property type="entry name" value="PROTEIN YDDL-RELATED"/>
    <property type="match status" value="1"/>
</dbReference>
<keyword evidence="3" id="KW-0813">Transport</keyword>
<feature type="non-terminal residue" evidence="13">
    <location>
        <position position="193"/>
    </location>
</feature>
<dbReference type="PANTHER" id="PTHR34501:SF9">
    <property type="entry name" value="MAJOR OUTER MEMBRANE PROTEIN P.IA"/>
    <property type="match status" value="1"/>
</dbReference>
<comment type="subunit">
    <text evidence="2">Homotrimer.</text>
</comment>
<organism evidence="13 14">
    <name type="scientific">Sutterella massiliensis</name>
    <dbReference type="NCBI Taxonomy" id="1816689"/>
    <lineage>
        <taxon>Bacteria</taxon>
        <taxon>Pseudomonadati</taxon>
        <taxon>Pseudomonadota</taxon>
        <taxon>Betaproteobacteria</taxon>
        <taxon>Burkholderiales</taxon>
        <taxon>Sutterellaceae</taxon>
        <taxon>Sutterella</taxon>
    </lineage>
</organism>
<feature type="chain" id="PRO_5045205037" evidence="11">
    <location>
        <begin position="21"/>
        <end position="193"/>
    </location>
</feature>
<evidence type="ECO:0000256" key="11">
    <source>
        <dbReference type="SAM" id="SignalP"/>
    </source>
</evidence>
<keyword evidence="4" id="KW-1134">Transmembrane beta strand</keyword>
<evidence type="ECO:0000256" key="7">
    <source>
        <dbReference type="ARBA" id="ARBA00023065"/>
    </source>
</evidence>
<dbReference type="Proteomes" id="UP000715095">
    <property type="component" value="Unassembled WGS sequence"/>
</dbReference>
<accession>A0ABS2DUV7</accession>
<evidence type="ECO:0000256" key="6">
    <source>
        <dbReference type="ARBA" id="ARBA00022729"/>
    </source>
</evidence>
<sequence>MKKTLLALALMGAMAGTASADQVTMYGSIDLGLDFTSIAGDHNPALEGVSDSTLTMGSGQNSGNRFGLKGTEDLGNGVTVGFVLENGFNADDGTMGQSNRLFGREAQLYVQTQYGTLAFGRMSMLSLDAGSYGIGGNLSAFGTGWGSYIGNQALVFATSAGRADNMITYKSPTMYGVTVYGQYSFEVNTKDSN</sequence>
<evidence type="ECO:0000256" key="1">
    <source>
        <dbReference type="ARBA" id="ARBA00004571"/>
    </source>
</evidence>
<evidence type="ECO:0000256" key="10">
    <source>
        <dbReference type="ARBA" id="ARBA00023237"/>
    </source>
</evidence>
<dbReference type="InterPro" id="IPR023614">
    <property type="entry name" value="Porin_dom_sf"/>
</dbReference>
<dbReference type="CDD" id="cd00342">
    <property type="entry name" value="gram_neg_porins"/>
    <property type="match status" value="1"/>
</dbReference>
<evidence type="ECO:0000259" key="12">
    <source>
        <dbReference type="Pfam" id="PF13609"/>
    </source>
</evidence>
<reference evidence="13 14" key="1">
    <citation type="journal article" date="2021" name="Sci. Rep.">
        <title>The distribution of antibiotic resistance genes in chicken gut microbiota commensals.</title>
        <authorList>
            <person name="Juricova H."/>
            <person name="Matiasovicova J."/>
            <person name="Kubasova T."/>
            <person name="Cejkova D."/>
            <person name="Rychlik I."/>
        </authorList>
    </citation>
    <scope>NUCLEOTIDE SEQUENCE [LARGE SCALE GENOMIC DNA]</scope>
    <source>
        <strain evidence="13 14">An829</strain>
    </source>
</reference>
<evidence type="ECO:0000256" key="4">
    <source>
        <dbReference type="ARBA" id="ARBA00022452"/>
    </source>
</evidence>
<dbReference type="InterPro" id="IPR033900">
    <property type="entry name" value="Gram_neg_porin_domain"/>
</dbReference>
<evidence type="ECO:0000256" key="8">
    <source>
        <dbReference type="ARBA" id="ARBA00023114"/>
    </source>
</evidence>
<dbReference type="Pfam" id="PF13609">
    <property type="entry name" value="Porin_4"/>
    <property type="match status" value="1"/>
</dbReference>
<proteinExistence type="predicted"/>
<keyword evidence="10" id="KW-0998">Cell outer membrane</keyword>
<dbReference type="Gene3D" id="2.40.160.10">
    <property type="entry name" value="Porin"/>
    <property type="match status" value="1"/>
</dbReference>
<name>A0ABS2DUV7_9BURK</name>